<dbReference type="RefSeq" id="WP_271185415.1">
    <property type="nucleotide sequence ID" value="NZ_BSFE01000001.1"/>
</dbReference>
<feature type="domain" description="Glycosyltransferase 2-like" evidence="4">
    <location>
        <begin position="26"/>
        <end position="139"/>
    </location>
</feature>
<dbReference type="AlphaFoldDB" id="A0A9W6IK32"/>
<dbReference type="SUPFAM" id="SSF53448">
    <property type="entry name" value="Nucleotide-diphospho-sugar transferases"/>
    <property type="match status" value="1"/>
</dbReference>
<reference evidence="5" key="1">
    <citation type="journal article" date="2014" name="Int. J. Syst. Evol. Microbiol.">
        <title>Complete genome sequence of Corynebacterium casei LMG S-19264T (=DSM 44701T), isolated from a smear-ripened cheese.</title>
        <authorList>
            <consortium name="US DOE Joint Genome Institute (JGI-PGF)"/>
            <person name="Walter F."/>
            <person name="Albersmeier A."/>
            <person name="Kalinowski J."/>
            <person name="Ruckert C."/>
        </authorList>
    </citation>
    <scope>NUCLEOTIDE SEQUENCE</scope>
    <source>
        <strain evidence="5">VKM B-1513</strain>
    </source>
</reference>
<evidence type="ECO:0000256" key="1">
    <source>
        <dbReference type="ARBA" id="ARBA00006739"/>
    </source>
</evidence>
<accession>A0A9W6IK32</accession>
<name>A0A9W6IK32_9PROT</name>
<evidence type="ECO:0000259" key="4">
    <source>
        <dbReference type="Pfam" id="PF00535"/>
    </source>
</evidence>
<comment type="caution">
    <text evidence="5">The sequence shown here is derived from an EMBL/GenBank/DDBJ whole genome shotgun (WGS) entry which is preliminary data.</text>
</comment>
<keyword evidence="6" id="KW-1185">Reference proteome</keyword>
<comment type="similarity">
    <text evidence="1">Belongs to the glycosyltransferase 2 family.</text>
</comment>
<evidence type="ECO:0000313" key="6">
    <source>
        <dbReference type="Proteomes" id="UP001143486"/>
    </source>
</evidence>
<dbReference type="Gene3D" id="3.90.550.10">
    <property type="entry name" value="Spore Coat Polysaccharide Biosynthesis Protein SpsA, Chain A"/>
    <property type="match status" value="1"/>
</dbReference>
<dbReference type="CDD" id="cd00761">
    <property type="entry name" value="Glyco_tranf_GTA_type"/>
    <property type="match status" value="1"/>
</dbReference>
<organism evidence="5 6">
    <name type="scientific">Maricaulis virginensis</name>
    <dbReference type="NCBI Taxonomy" id="144022"/>
    <lineage>
        <taxon>Bacteria</taxon>
        <taxon>Pseudomonadati</taxon>
        <taxon>Pseudomonadota</taxon>
        <taxon>Alphaproteobacteria</taxon>
        <taxon>Maricaulales</taxon>
        <taxon>Maricaulaceae</taxon>
        <taxon>Maricaulis</taxon>
    </lineage>
</organism>
<evidence type="ECO:0000256" key="2">
    <source>
        <dbReference type="ARBA" id="ARBA00022676"/>
    </source>
</evidence>
<dbReference type="Pfam" id="PF00535">
    <property type="entry name" value="Glycos_transf_2"/>
    <property type="match status" value="1"/>
</dbReference>
<evidence type="ECO:0000313" key="5">
    <source>
        <dbReference type="EMBL" id="GLK51022.1"/>
    </source>
</evidence>
<reference evidence="5" key="2">
    <citation type="submission" date="2023-01" db="EMBL/GenBank/DDBJ databases">
        <authorList>
            <person name="Sun Q."/>
            <person name="Evtushenko L."/>
        </authorList>
    </citation>
    <scope>NUCLEOTIDE SEQUENCE</scope>
    <source>
        <strain evidence="5">VKM B-1513</strain>
    </source>
</reference>
<dbReference type="PANTHER" id="PTHR43179:SF12">
    <property type="entry name" value="GALACTOFURANOSYLTRANSFERASE GLFT2"/>
    <property type="match status" value="1"/>
</dbReference>
<dbReference type="InterPro" id="IPR029044">
    <property type="entry name" value="Nucleotide-diphossugar_trans"/>
</dbReference>
<dbReference type="GO" id="GO:0016757">
    <property type="term" value="F:glycosyltransferase activity"/>
    <property type="evidence" value="ECO:0007669"/>
    <property type="project" value="UniProtKB-KW"/>
</dbReference>
<dbReference type="Proteomes" id="UP001143486">
    <property type="component" value="Unassembled WGS sequence"/>
</dbReference>
<dbReference type="PANTHER" id="PTHR43179">
    <property type="entry name" value="RHAMNOSYLTRANSFERASE WBBL"/>
    <property type="match status" value="1"/>
</dbReference>
<protein>
    <recommendedName>
        <fullName evidence="4">Glycosyltransferase 2-like domain-containing protein</fullName>
    </recommendedName>
</protein>
<keyword evidence="3" id="KW-0808">Transferase</keyword>
<dbReference type="InterPro" id="IPR001173">
    <property type="entry name" value="Glyco_trans_2-like"/>
</dbReference>
<proteinExistence type="inferred from homology"/>
<gene>
    <name evidence="5" type="ORF">GCM10017621_05300</name>
</gene>
<dbReference type="EMBL" id="BSFE01000001">
    <property type="protein sequence ID" value="GLK51022.1"/>
    <property type="molecule type" value="Genomic_DNA"/>
</dbReference>
<evidence type="ECO:0000256" key="3">
    <source>
        <dbReference type="ARBA" id="ARBA00022679"/>
    </source>
</evidence>
<keyword evidence="2" id="KW-0328">Glycosyltransferase</keyword>
<sequence>MTMMADTSLREYANAASQAAERISMSVLVPFYGDNPGGLVRALEDQAAGDVEIVLYDDGEPDRELNAALSLLLASLETPARLLTSTRNRGRSEGRNLLAEQARGDWLVFLDADMRPGGPAFLQTYRALAARGGFDAAYGGHATDWPSERELELHAALTRSCEEHGAEERNVTGPTAFCSSNILVRADVMKAVPFDTGFTGWGFEDVDWAVMAAREFTLVHVDNPAWHGGLQSPAALLAKFRAGAVNYRRLLDRHPELAGLPGARAARTLARIPGQAALRGVWSTITRSPVLPMKLRTTALKLWRASWTAEALS</sequence>